<gene>
    <name evidence="2" type="ORF">LTR16_007554</name>
</gene>
<feature type="compositionally biased region" description="Basic and acidic residues" evidence="1">
    <location>
        <begin position="34"/>
        <end position="46"/>
    </location>
</feature>
<proteinExistence type="predicted"/>
<feature type="region of interest" description="Disordered" evidence="1">
    <location>
        <begin position="1"/>
        <end position="53"/>
    </location>
</feature>
<name>A0ABR0M5R2_9PEZI</name>
<protein>
    <submittedName>
        <fullName evidence="2">Uncharacterized protein</fullName>
    </submittedName>
</protein>
<keyword evidence="3" id="KW-1185">Reference proteome</keyword>
<comment type="caution">
    <text evidence="2">The sequence shown here is derived from an EMBL/GenBank/DDBJ whole genome shotgun (WGS) entry which is preliminary data.</text>
</comment>
<organism evidence="2 3">
    <name type="scientific">Cryomyces antarcticus</name>
    <dbReference type="NCBI Taxonomy" id="329879"/>
    <lineage>
        <taxon>Eukaryota</taxon>
        <taxon>Fungi</taxon>
        <taxon>Dikarya</taxon>
        <taxon>Ascomycota</taxon>
        <taxon>Pezizomycotina</taxon>
        <taxon>Dothideomycetes</taxon>
        <taxon>Dothideomycetes incertae sedis</taxon>
        <taxon>Cryomyces</taxon>
    </lineage>
</organism>
<reference evidence="2 3" key="1">
    <citation type="submission" date="2023-08" db="EMBL/GenBank/DDBJ databases">
        <title>Black Yeasts Isolated from many extreme environments.</title>
        <authorList>
            <person name="Coleine C."/>
            <person name="Stajich J.E."/>
            <person name="Selbmann L."/>
        </authorList>
    </citation>
    <scope>NUCLEOTIDE SEQUENCE [LARGE SCALE GENOMIC DNA]</scope>
    <source>
        <strain evidence="2 3">CCFEE 536</strain>
    </source>
</reference>
<dbReference type="EMBL" id="JAVRRA010001633">
    <property type="protein sequence ID" value="KAK5279585.1"/>
    <property type="molecule type" value="Genomic_DNA"/>
</dbReference>
<dbReference type="Proteomes" id="UP001357485">
    <property type="component" value="Unassembled WGS sequence"/>
</dbReference>
<evidence type="ECO:0000256" key="1">
    <source>
        <dbReference type="SAM" id="MobiDB-lite"/>
    </source>
</evidence>
<accession>A0ABR0M5R2</accession>
<evidence type="ECO:0000313" key="3">
    <source>
        <dbReference type="Proteomes" id="UP001357485"/>
    </source>
</evidence>
<evidence type="ECO:0000313" key="2">
    <source>
        <dbReference type="EMBL" id="KAK5279585.1"/>
    </source>
</evidence>
<sequence>MIRTPAKDGLLPPHQLARLPKRRHDPAPSNAQDGDLRRRDDRRDDATANAADVADGERCAGHVGGQELAGACETGEAGEFVSDGVNAEVLDVADDGDQEAGGRVDCDADVVRGVAVRGQG</sequence>